<keyword evidence="3" id="KW-0720">Serine protease</keyword>
<comment type="caution">
    <text evidence="8">The sequence shown here is derived from an EMBL/GenBank/DDBJ whole genome shotgun (WGS) entry which is preliminary data.</text>
</comment>
<evidence type="ECO:0000259" key="7">
    <source>
        <dbReference type="PROSITE" id="PS50240"/>
    </source>
</evidence>
<dbReference type="InterPro" id="IPR009003">
    <property type="entry name" value="Peptidase_S1_PA"/>
</dbReference>
<dbReference type="InterPro" id="IPR001314">
    <property type="entry name" value="Peptidase_S1A"/>
</dbReference>
<gene>
    <name evidence="8" type="ORF">scyTo_0012517</name>
</gene>
<dbReference type="Gene3D" id="2.40.10.10">
    <property type="entry name" value="Trypsin-like serine proteases"/>
    <property type="match status" value="2"/>
</dbReference>
<keyword evidence="4" id="KW-1015">Disulfide bond</keyword>
<dbReference type="PANTHER" id="PTHR24264">
    <property type="entry name" value="TRYPSIN-RELATED"/>
    <property type="match status" value="1"/>
</dbReference>
<name>A0A401P9Z8_SCYTO</name>
<dbReference type="GO" id="GO:0005615">
    <property type="term" value="C:extracellular space"/>
    <property type="evidence" value="ECO:0007669"/>
    <property type="project" value="TreeGrafter"/>
</dbReference>
<reference evidence="8 9" key="1">
    <citation type="journal article" date="2018" name="Nat. Ecol. Evol.">
        <title>Shark genomes provide insights into elasmobranch evolution and the origin of vertebrates.</title>
        <authorList>
            <person name="Hara Y"/>
            <person name="Yamaguchi K"/>
            <person name="Onimaru K"/>
            <person name="Kadota M"/>
            <person name="Koyanagi M"/>
            <person name="Keeley SD"/>
            <person name="Tatsumi K"/>
            <person name="Tanaka K"/>
            <person name="Motone F"/>
            <person name="Kageyama Y"/>
            <person name="Nozu R"/>
            <person name="Adachi N"/>
            <person name="Nishimura O"/>
            <person name="Nakagawa R"/>
            <person name="Tanegashima C"/>
            <person name="Kiyatake I"/>
            <person name="Matsumoto R"/>
            <person name="Murakumo K"/>
            <person name="Nishida K"/>
            <person name="Terakita A"/>
            <person name="Kuratani S"/>
            <person name="Sato K"/>
            <person name="Hyodo S Kuraku.S."/>
        </authorList>
    </citation>
    <scope>NUCLEOTIDE SEQUENCE [LARGE SCALE GENOMIC DNA]</scope>
</reference>
<dbReference type="Proteomes" id="UP000288216">
    <property type="component" value="Unassembled WGS sequence"/>
</dbReference>
<evidence type="ECO:0000313" key="8">
    <source>
        <dbReference type="EMBL" id="GCB69949.1"/>
    </source>
</evidence>
<feature type="signal peptide" evidence="6">
    <location>
        <begin position="1"/>
        <end position="21"/>
    </location>
</feature>
<dbReference type="OrthoDB" id="6755574at2759"/>
<sequence length="259" mass="28560">MLQVAFIVSIINALAGQGSYGVEIIGGQIAKRSSGLYMASIQVGNEHLCGGTLISGQWVLTSANCAKVVLGAHSLKNNRGEQIFGVKVVKVHRQYNNKTERNNLALLKLNKTAKQNKYVNVFKLPKSTKTIKYGTKCKTLGWGQTTIYDNDPSDILQEISLTVIKQETCNSKRFYNHNPVITDDMICAGDKEGRAKTCRGDAGGPLICMKKQLTGIAVYERGCEVMKKPGIYTRLTNDYLKWIKGTIKGQSGNFTFEQN</sequence>
<feature type="domain" description="Peptidase S1" evidence="7">
    <location>
        <begin position="24"/>
        <end position="248"/>
    </location>
</feature>
<evidence type="ECO:0000256" key="6">
    <source>
        <dbReference type="SAM" id="SignalP"/>
    </source>
</evidence>
<dbReference type="STRING" id="75743.A0A401P9Z8"/>
<dbReference type="InterPro" id="IPR050127">
    <property type="entry name" value="Serine_Proteases_S1"/>
</dbReference>
<evidence type="ECO:0000256" key="1">
    <source>
        <dbReference type="ARBA" id="ARBA00022670"/>
    </source>
</evidence>
<evidence type="ECO:0000256" key="3">
    <source>
        <dbReference type="ARBA" id="ARBA00022825"/>
    </source>
</evidence>
<organism evidence="8 9">
    <name type="scientific">Scyliorhinus torazame</name>
    <name type="common">Cloudy catshark</name>
    <name type="synonym">Catulus torazame</name>
    <dbReference type="NCBI Taxonomy" id="75743"/>
    <lineage>
        <taxon>Eukaryota</taxon>
        <taxon>Metazoa</taxon>
        <taxon>Chordata</taxon>
        <taxon>Craniata</taxon>
        <taxon>Vertebrata</taxon>
        <taxon>Chondrichthyes</taxon>
        <taxon>Elasmobranchii</taxon>
        <taxon>Galeomorphii</taxon>
        <taxon>Galeoidea</taxon>
        <taxon>Carcharhiniformes</taxon>
        <taxon>Scyliorhinidae</taxon>
        <taxon>Scyliorhinus</taxon>
    </lineage>
</organism>
<feature type="chain" id="PRO_5019325107" description="Peptidase S1 domain-containing protein" evidence="6">
    <location>
        <begin position="22"/>
        <end position="259"/>
    </location>
</feature>
<keyword evidence="9" id="KW-1185">Reference proteome</keyword>
<protein>
    <recommendedName>
        <fullName evidence="7">Peptidase S1 domain-containing protein</fullName>
    </recommendedName>
</protein>
<dbReference type="CDD" id="cd00190">
    <property type="entry name" value="Tryp_SPc"/>
    <property type="match status" value="1"/>
</dbReference>
<keyword evidence="1" id="KW-0645">Protease</keyword>
<dbReference type="Pfam" id="PF00089">
    <property type="entry name" value="Trypsin"/>
    <property type="match status" value="1"/>
</dbReference>
<dbReference type="EMBL" id="BFAA01006067">
    <property type="protein sequence ID" value="GCB69949.1"/>
    <property type="molecule type" value="Genomic_DNA"/>
</dbReference>
<evidence type="ECO:0000256" key="5">
    <source>
        <dbReference type="ARBA" id="ARBA00024195"/>
    </source>
</evidence>
<keyword evidence="2" id="KW-0378">Hydrolase</keyword>
<keyword evidence="6" id="KW-0732">Signal</keyword>
<dbReference type="GO" id="GO:0006508">
    <property type="term" value="P:proteolysis"/>
    <property type="evidence" value="ECO:0007669"/>
    <property type="project" value="UniProtKB-KW"/>
</dbReference>
<dbReference type="InterPro" id="IPR043504">
    <property type="entry name" value="Peptidase_S1_PA_chymotrypsin"/>
</dbReference>
<dbReference type="PRINTS" id="PR00722">
    <property type="entry name" value="CHYMOTRYPSIN"/>
</dbReference>
<evidence type="ECO:0000256" key="4">
    <source>
        <dbReference type="ARBA" id="ARBA00023157"/>
    </source>
</evidence>
<dbReference type="SUPFAM" id="SSF50494">
    <property type="entry name" value="Trypsin-like serine proteases"/>
    <property type="match status" value="1"/>
</dbReference>
<dbReference type="PROSITE" id="PS50240">
    <property type="entry name" value="TRYPSIN_DOM"/>
    <property type="match status" value="1"/>
</dbReference>
<accession>A0A401P9Z8</accession>
<evidence type="ECO:0000256" key="2">
    <source>
        <dbReference type="ARBA" id="ARBA00022801"/>
    </source>
</evidence>
<dbReference type="GO" id="GO:0004252">
    <property type="term" value="F:serine-type endopeptidase activity"/>
    <property type="evidence" value="ECO:0007669"/>
    <property type="project" value="InterPro"/>
</dbReference>
<proteinExistence type="inferred from homology"/>
<dbReference type="OMA" id="PVKETRW"/>
<dbReference type="AlphaFoldDB" id="A0A401P9Z8"/>
<dbReference type="InterPro" id="IPR001254">
    <property type="entry name" value="Trypsin_dom"/>
</dbReference>
<evidence type="ECO:0000313" key="9">
    <source>
        <dbReference type="Proteomes" id="UP000288216"/>
    </source>
</evidence>
<dbReference type="SMART" id="SM00020">
    <property type="entry name" value="Tryp_SPc"/>
    <property type="match status" value="1"/>
</dbReference>
<comment type="similarity">
    <text evidence="5">Belongs to the peptidase S1 family. CLIP subfamily.</text>
</comment>
<dbReference type="FunFam" id="2.40.10.10:FF:000002">
    <property type="entry name" value="Transmembrane protease serine"/>
    <property type="match status" value="1"/>
</dbReference>
<dbReference type="PANTHER" id="PTHR24264:SF54">
    <property type="entry name" value="PEPTIDASE S1 DOMAIN-CONTAINING PROTEIN"/>
    <property type="match status" value="1"/>
</dbReference>